<gene>
    <name evidence="2" type="ORF">ORI27_03190</name>
</gene>
<comment type="caution">
    <text evidence="2">The sequence shown here is derived from an EMBL/GenBank/DDBJ whole genome shotgun (WGS) entry which is preliminary data.</text>
</comment>
<dbReference type="Proteomes" id="UP001300745">
    <property type="component" value="Unassembled WGS sequence"/>
</dbReference>
<name>A0ABT3S867_9MYCO</name>
<dbReference type="RefSeq" id="WP_265995062.1">
    <property type="nucleotide sequence ID" value="NZ_JAPJDN010000002.1"/>
</dbReference>
<keyword evidence="1" id="KW-1133">Transmembrane helix</keyword>
<protein>
    <recommendedName>
        <fullName evidence="4">Integral membrane protein</fullName>
    </recommendedName>
</protein>
<feature type="transmembrane region" description="Helical" evidence="1">
    <location>
        <begin position="136"/>
        <end position="160"/>
    </location>
</feature>
<organism evidence="2 3">
    <name type="scientific">Mycobacterium pinniadriaticum</name>
    <dbReference type="NCBI Taxonomy" id="2994102"/>
    <lineage>
        <taxon>Bacteria</taxon>
        <taxon>Bacillati</taxon>
        <taxon>Actinomycetota</taxon>
        <taxon>Actinomycetes</taxon>
        <taxon>Mycobacteriales</taxon>
        <taxon>Mycobacteriaceae</taxon>
        <taxon>Mycobacterium</taxon>
    </lineage>
</organism>
<proteinExistence type="predicted"/>
<reference evidence="2 3" key="1">
    <citation type="submission" date="2022-11" db="EMBL/GenBank/DDBJ databases">
        <title>Mycobacterium sp. nov.</title>
        <authorList>
            <person name="Papic B."/>
            <person name="Spicic S."/>
            <person name="Duvnjak S."/>
        </authorList>
    </citation>
    <scope>NUCLEOTIDE SEQUENCE [LARGE SCALE GENOMIC DNA]</scope>
    <source>
        <strain evidence="2 3">CVI_P4</strain>
    </source>
</reference>
<evidence type="ECO:0000313" key="3">
    <source>
        <dbReference type="Proteomes" id="UP001300745"/>
    </source>
</evidence>
<feature type="transmembrane region" description="Helical" evidence="1">
    <location>
        <begin position="30"/>
        <end position="52"/>
    </location>
</feature>
<evidence type="ECO:0000313" key="2">
    <source>
        <dbReference type="EMBL" id="MCX2935690.1"/>
    </source>
</evidence>
<evidence type="ECO:0008006" key="4">
    <source>
        <dbReference type="Google" id="ProtNLM"/>
    </source>
</evidence>
<sequence>MSDQGKQYAAFIEAELKAEYDRRNGTNTRAAGALTGATGFVTLVLAVYAVLLHKDFTLSGAAKCWLISALMALLGAGILAVAAGLPWRYKATAPATLRYFLRESWEDSEVTARGRTAYCNMVVLHSLRLGNQIKTAFLIGAAVAQVVAIFSLALSVLALLGAETDAPAK</sequence>
<feature type="transmembrane region" description="Helical" evidence="1">
    <location>
        <begin position="64"/>
        <end position="87"/>
    </location>
</feature>
<keyword evidence="3" id="KW-1185">Reference proteome</keyword>
<accession>A0ABT3S867</accession>
<evidence type="ECO:0000256" key="1">
    <source>
        <dbReference type="SAM" id="Phobius"/>
    </source>
</evidence>
<keyword evidence="1" id="KW-0812">Transmembrane</keyword>
<keyword evidence="1" id="KW-0472">Membrane</keyword>
<dbReference type="EMBL" id="JAPJDO010000002">
    <property type="protein sequence ID" value="MCX2935690.1"/>
    <property type="molecule type" value="Genomic_DNA"/>
</dbReference>